<dbReference type="Proteomes" id="UP000095192">
    <property type="component" value="Unassembled WGS sequence"/>
</dbReference>
<protein>
    <submittedName>
        <fullName evidence="1">Uncharacterized protein</fullName>
    </submittedName>
</protein>
<dbReference type="InParanoid" id="A0A1D3CXW8"/>
<keyword evidence="2" id="KW-1185">Reference proteome</keyword>
<comment type="caution">
    <text evidence="1">The sequence shown here is derived from an EMBL/GenBank/DDBJ whole genome shotgun (WGS) entry which is preliminary data.</text>
</comment>
<proteinExistence type="predicted"/>
<sequence length="111" mass="11557">MTVGSFCLFEEASAHVSGCDCLGEGSRIAANCEVTSGSPSVGPQEVVYGPSKRAYDSNAISVRAEGGPSVLDVPLEYLKDVHRLGSEGSYSTELVQMHLGGSFLACGNRKA</sequence>
<gene>
    <name evidence="1" type="ORF">cyc_01379</name>
</gene>
<accession>A0A1D3CXW8</accession>
<dbReference type="AlphaFoldDB" id="A0A1D3CXW8"/>
<reference evidence="1 2" key="1">
    <citation type="journal article" date="2016" name="BMC Genomics">
        <title>Comparative genomics reveals Cyclospora cayetanensis possesses coccidia-like metabolism and invasion components but unique surface antigens.</title>
        <authorList>
            <person name="Liu S."/>
            <person name="Wang L."/>
            <person name="Zheng H."/>
            <person name="Xu Z."/>
            <person name="Roellig D.M."/>
            <person name="Li N."/>
            <person name="Frace M.A."/>
            <person name="Tang K."/>
            <person name="Arrowood M.J."/>
            <person name="Moss D.M."/>
            <person name="Zhang L."/>
            <person name="Feng Y."/>
            <person name="Xiao L."/>
        </authorList>
    </citation>
    <scope>NUCLEOTIDE SEQUENCE [LARGE SCALE GENOMIC DNA]</scope>
    <source>
        <strain evidence="1 2">CHN_HEN01</strain>
    </source>
</reference>
<dbReference type="VEuPathDB" id="ToxoDB:cyc_01379"/>
<organism evidence="1 2">
    <name type="scientific">Cyclospora cayetanensis</name>
    <dbReference type="NCBI Taxonomy" id="88456"/>
    <lineage>
        <taxon>Eukaryota</taxon>
        <taxon>Sar</taxon>
        <taxon>Alveolata</taxon>
        <taxon>Apicomplexa</taxon>
        <taxon>Conoidasida</taxon>
        <taxon>Coccidia</taxon>
        <taxon>Eucoccidiorida</taxon>
        <taxon>Eimeriorina</taxon>
        <taxon>Eimeriidae</taxon>
        <taxon>Cyclospora</taxon>
    </lineage>
</organism>
<evidence type="ECO:0000313" key="2">
    <source>
        <dbReference type="Proteomes" id="UP000095192"/>
    </source>
</evidence>
<name>A0A1D3CXW8_9EIME</name>
<dbReference type="EMBL" id="JROU02001542">
    <property type="protein sequence ID" value="OEH76041.1"/>
    <property type="molecule type" value="Genomic_DNA"/>
</dbReference>
<evidence type="ECO:0000313" key="1">
    <source>
        <dbReference type="EMBL" id="OEH76041.1"/>
    </source>
</evidence>